<dbReference type="EMBL" id="LXQA011003232">
    <property type="protein sequence ID" value="MCI80785.1"/>
    <property type="molecule type" value="Genomic_DNA"/>
</dbReference>
<reference evidence="1 2" key="1">
    <citation type="journal article" date="2018" name="Front. Plant Sci.">
        <title>Red Clover (Trifolium pratense) and Zigzag Clover (T. medium) - A Picture of Genomic Similarities and Differences.</title>
        <authorList>
            <person name="Dluhosova J."/>
            <person name="Istvanek J."/>
            <person name="Nedelnik J."/>
            <person name="Repkova J."/>
        </authorList>
    </citation>
    <scope>NUCLEOTIDE SEQUENCE [LARGE SCALE GENOMIC DNA]</scope>
    <source>
        <strain evidence="2">cv. 10/8</strain>
        <tissue evidence="1">Leaf</tissue>
    </source>
</reference>
<dbReference type="AlphaFoldDB" id="A0A392V1D8"/>
<sequence>RLVARNGLPRIIGTSVSSSMSMITKSTGNTRSLIVKLGCRID</sequence>
<dbReference type="Proteomes" id="UP000265520">
    <property type="component" value="Unassembled WGS sequence"/>
</dbReference>
<organism evidence="1 2">
    <name type="scientific">Trifolium medium</name>
    <dbReference type="NCBI Taxonomy" id="97028"/>
    <lineage>
        <taxon>Eukaryota</taxon>
        <taxon>Viridiplantae</taxon>
        <taxon>Streptophyta</taxon>
        <taxon>Embryophyta</taxon>
        <taxon>Tracheophyta</taxon>
        <taxon>Spermatophyta</taxon>
        <taxon>Magnoliopsida</taxon>
        <taxon>eudicotyledons</taxon>
        <taxon>Gunneridae</taxon>
        <taxon>Pentapetalae</taxon>
        <taxon>rosids</taxon>
        <taxon>fabids</taxon>
        <taxon>Fabales</taxon>
        <taxon>Fabaceae</taxon>
        <taxon>Papilionoideae</taxon>
        <taxon>50 kb inversion clade</taxon>
        <taxon>NPAAA clade</taxon>
        <taxon>Hologalegina</taxon>
        <taxon>IRL clade</taxon>
        <taxon>Trifolieae</taxon>
        <taxon>Trifolium</taxon>
    </lineage>
</organism>
<protein>
    <submittedName>
        <fullName evidence="1">Uncharacterized protein</fullName>
    </submittedName>
</protein>
<comment type="caution">
    <text evidence="1">The sequence shown here is derived from an EMBL/GenBank/DDBJ whole genome shotgun (WGS) entry which is preliminary data.</text>
</comment>
<proteinExistence type="predicted"/>
<evidence type="ECO:0000313" key="1">
    <source>
        <dbReference type="EMBL" id="MCI80785.1"/>
    </source>
</evidence>
<keyword evidence="2" id="KW-1185">Reference proteome</keyword>
<name>A0A392V1D8_9FABA</name>
<accession>A0A392V1D8</accession>
<feature type="non-terminal residue" evidence="1">
    <location>
        <position position="1"/>
    </location>
</feature>
<evidence type="ECO:0000313" key="2">
    <source>
        <dbReference type="Proteomes" id="UP000265520"/>
    </source>
</evidence>